<comment type="catalytic activity">
    <reaction evidence="10">
        <text>S-methyl-5'-thioadenosine + phosphate = 5-(methylsulfanyl)-alpha-D-ribose 1-phosphate + adenine</text>
        <dbReference type="Rhea" id="RHEA:11852"/>
        <dbReference type="ChEBI" id="CHEBI:16708"/>
        <dbReference type="ChEBI" id="CHEBI:17509"/>
        <dbReference type="ChEBI" id="CHEBI:43474"/>
        <dbReference type="ChEBI" id="CHEBI:58533"/>
        <dbReference type="EC" id="2.4.2.28"/>
    </reaction>
    <physiologicalReaction direction="left-to-right" evidence="10">
        <dbReference type="Rhea" id="RHEA:11853"/>
    </physiologicalReaction>
</comment>
<evidence type="ECO:0000313" key="13">
    <source>
        <dbReference type="Proteomes" id="UP000192569"/>
    </source>
</evidence>
<dbReference type="InterPro" id="IPR011324">
    <property type="entry name" value="Cytotoxic_necrot_fac-like_cat"/>
</dbReference>
<organism evidence="12 13">
    <name type="scientific">Thermanaeromonas toyohensis ToBE</name>
    <dbReference type="NCBI Taxonomy" id="698762"/>
    <lineage>
        <taxon>Bacteria</taxon>
        <taxon>Bacillati</taxon>
        <taxon>Bacillota</taxon>
        <taxon>Clostridia</taxon>
        <taxon>Neomoorellales</taxon>
        <taxon>Neomoorellaceae</taxon>
        <taxon>Thermanaeromonas</taxon>
    </lineage>
</organism>
<keyword evidence="13" id="KW-1185">Reference proteome</keyword>
<dbReference type="EMBL" id="LT838272">
    <property type="protein sequence ID" value="SMB94412.1"/>
    <property type="molecule type" value="Genomic_DNA"/>
</dbReference>
<dbReference type="PANTHER" id="PTHR30616">
    <property type="entry name" value="UNCHARACTERIZED PROTEIN YFIH"/>
    <property type="match status" value="1"/>
</dbReference>
<dbReference type="CDD" id="cd16833">
    <property type="entry name" value="YfiH"/>
    <property type="match status" value="1"/>
</dbReference>
<sequence length="268" mass="29138">MEGPVPFFRVSFLEGQAPVKAIFSTRQGGWSEGAYRALNLGFHVGDEYDKVLANRRLLAEVTGLPLERWVVGEQVHSAKVAVVHGQQAGSGAQEPDTSLKGVDALITGERNLVLAAFFADCVPVYLMDIKRRVIGLVHAGWKGTAHQVAARAVERMSEVFGSKGEDCWAVIGPSIGPCCYEVGPEVAESFKGLPWAGKILKSGEGGRLRLNLWEANRLTLLEVGLLPERVALAGFCTACHPDLFFSYRRFGGRTGRLAALFSWRPDGE</sequence>
<evidence type="ECO:0000256" key="7">
    <source>
        <dbReference type="ARBA" id="ARBA00022833"/>
    </source>
</evidence>
<comment type="similarity">
    <text evidence="3 11">Belongs to the purine nucleoside phosphorylase YfiH/LACC1 family.</text>
</comment>
<comment type="function">
    <text evidence="2">Purine nucleoside enzyme that catalyzes the phosphorolysis of adenosine and inosine nucleosides, yielding D-ribose 1-phosphate and the respective free bases, adenine and hypoxanthine. Also catalyzes the phosphorolysis of S-methyl-5'-thioadenosine into adenine and S-methyl-5-thio-alpha-D-ribose 1-phosphate. Also has adenosine deaminase activity.</text>
</comment>
<reference evidence="12 13" key="1">
    <citation type="submission" date="2017-04" db="EMBL/GenBank/DDBJ databases">
        <authorList>
            <person name="Afonso C.L."/>
            <person name="Miller P.J."/>
            <person name="Scott M.A."/>
            <person name="Spackman E."/>
            <person name="Goraichik I."/>
            <person name="Dimitrov K.M."/>
            <person name="Suarez D.L."/>
            <person name="Swayne D.E."/>
        </authorList>
    </citation>
    <scope>NUCLEOTIDE SEQUENCE [LARGE SCALE GENOMIC DNA]</scope>
    <source>
        <strain evidence="12 13">ToBE</strain>
    </source>
</reference>
<accession>A0A1W1VM19</accession>
<dbReference type="InterPro" id="IPR038371">
    <property type="entry name" value="Cu_polyphenol_OxRdtase_sf"/>
</dbReference>
<name>A0A1W1VM19_9FIRM</name>
<evidence type="ECO:0000313" key="12">
    <source>
        <dbReference type="EMBL" id="SMB94412.1"/>
    </source>
</evidence>
<dbReference type="Proteomes" id="UP000192569">
    <property type="component" value="Chromosome I"/>
</dbReference>
<evidence type="ECO:0000256" key="10">
    <source>
        <dbReference type="ARBA" id="ARBA00049893"/>
    </source>
</evidence>
<comment type="catalytic activity">
    <reaction evidence="1">
        <text>inosine + phosphate = alpha-D-ribose 1-phosphate + hypoxanthine</text>
        <dbReference type="Rhea" id="RHEA:27646"/>
        <dbReference type="ChEBI" id="CHEBI:17368"/>
        <dbReference type="ChEBI" id="CHEBI:17596"/>
        <dbReference type="ChEBI" id="CHEBI:43474"/>
        <dbReference type="ChEBI" id="CHEBI:57720"/>
        <dbReference type="EC" id="2.4.2.1"/>
    </reaction>
    <physiologicalReaction direction="left-to-right" evidence="1">
        <dbReference type="Rhea" id="RHEA:27647"/>
    </physiologicalReaction>
</comment>
<dbReference type="Pfam" id="PF02578">
    <property type="entry name" value="Cu-oxidase_4"/>
    <property type="match status" value="1"/>
</dbReference>
<evidence type="ECO:0000256" key="6">
    <source>
        <dbReference type="ARBA" id="ARBA00022801"/>
    </source>
</evidence>
<dbReference type="InterPro" id="IPR003730">
    <property type="entry name" value="Cu_polyphenol_OxRdtase"/>
</dbReference>
<evidence type="ECO:0000256" key="8">
    <source>
        <dbReference type="ARBA" id="ARBA00047989"/>
    </source>
</evidence>
<dbReference type="Gene3D" id="3.60.140.10">
    <property type="entry name" value="CNF1/YfiH-like putative cysteine hydrolases"/>
    <property type="match status" value="1"/>
</dbReference>
<dbReference type="RefSeq" id="WP_172839044.1">
    <property type="nucleotide sequence ID" value="NZ_LT838272.1"/>
</dbReference>
<evidence type="ECO:0000256" key="11">
    <source>
        <dbReference type="RuleBase" id="RU361274"/>
    </source>
</evidence>
<evidence type="ECO:0000256" key="9">
    <source>
        <dbReference type="ARBA" id="ARBA00048968"/>
    </source>
</evidence>
<evidence type="ECO:0000256" key="2">
    <source>
        <dbReference type="ARBA" id="ARBA00003215"/>
    </source>
</evidence>
<evidence type="ECO:0000256" key="3">
    <source>
        <dbReference type="ARBA" id="ARBA00007353"/>
    </source>
</evidence>
<dbReference type="AlphaFoldDB" id="A0A1W1VM19"/>
<dbReference type="STRING" id="698762.SAMN00808754_1027"/>
<keyword evidence="6" id="KW-0378">Hydrolase</keyword>
<dbReference type="GO" id="GO:0017061">
    <property type="term" value="F:S-methyl-5-thioadenosine phosphorylase activity"/>
    <property type="evidence" value="ECO:0007669"/>
    <property type="project" value="UniProtKB-EC"/>
</dbReference>
<proteinExistence type="inferred from homology"/>
<protein>
    <recommendedName>
        <fullName evidence="11">Purine nucleoside phosphorylase</fullName>
    </recommendedName>
</protein>
<keyword evidence="4" id="KW-0808">Transferase</keyword>
<keyword evidence="7" id="KW-0862">Zinc</keyword>
<dbReference type="NCBIfam" id="TIGR00726">
    <property type="entry name" value="peptidoglycan editing factor PgeF"/>
    <property type="match status" value="1"/>
</dbReference>
<dbReference type="PANTHER" id="PTHR30616:SF2">
    <property type="entry name" value="PURINE NUCLEOSIDE PHOSPHORYLASE LACC1"/>
    <property type="match status" value="1"/>
</dbReference>
<comment type="catalytic activity">
    <reaction evidence="9">
        <text>adenosine + phosphate = alpha-D-ribose 1-phosphate + adenine</text>
        <dbReference type="Rhea" id="RHEA:27642"/>
        <dbReference type="ChEBI" id="CHEBI:16335"/>
        <dbReference type="ChEBI" id="CHEBI:16708"/>
        <dbReference type="ChEBI" id="CHEBI:43474"/>
        <dbReference type="ChEBI" id="CHEBI:57720"/>
        <dbReference type="EC" id="2.4.2.1"/>
    </reaction>
    <physiologicalReaction direction="left-to-right" evidence="9">
        <dbReference type="Rhea" id="RHEA:27643"/>
    </physiologicalReaction>
</comment>
<dbReference type="GO" id="GO:0016787">
    <property type="term" value="F:hydrolase activity"/>
    <property type="evidence" value="ECO:0007669"/>
    <property type="project" value="UniProtKB-KW"/>
</dbReference>
<dbReference type="GO" id="GO:0005507">
    <property type="term" value="F:copper ion binding"/>
    <property type="evidence" value="ECO:0007669"/>
    <property type="project" value="TreeGrafter"/>
</dbReference>
<keyword evidence="5" id="KW-0479">Metal-binding</keyword>
<evidence type="ECO:0000256" key="5">
    <source>
        <dbReference type="ARBA" id="ARBA00022723"/>
    </source>
</evidence>
<gene>
    <name evidence="12" type="ORF">SAMN00808754_1027</name>
</gene>
<evidence type="ECO:0000256" key="4">
    <source>
        <dbReference type="ARBA" id="ARBA00022679"/>
    </source>
</evidence>
<dbReference type="SUPFAM" id="SSF64438">
    <property type="entry name" value="CNF1/YfiH-like putative cysteine hydrolases"/>
    <property type="match status" value="1"/>
</dbReference>
<evidence type="ECO:0000256" key="1">
    <source>
        <dbReference type="ARBA" id="ARBA00000553"/>
    </source>
</evidence>
<comment type="catalytic activity">
    <reaction evidence="8">
        <text>adenosine + H2O + H(+) = inosine + NH4(+)</text>
        <dbReference type="Rhea" id="RHEA:24408"/>
        <dbReference type="ChEBI" id="CHEBI:15377"/>
        <dbReference type="ChEBI" id="CHEBI:15378"/>
        <dbReference type="ChEBI" id="CHEBI:16335"/>
        <dbReference type="ChEBI" id="CHEBI:17596"/>
        <dbReference type="ChEBI" id="CHEBI:28938"/>
        <dbReference type="EC" id="3.5.4.4"/>
    </reaction>
    <physiologicalReaction direction="left-to-right" evidence="8">
        <dbReference type="Rhea" id="RHEA:24409"/>
    </physiologicalReaction>
</comment>